<reference evidence="7 8" key="1">
    <citation type="submission" date="2018-08" db="EMBL/GenBank/DDBJ databases">
        <title>A genome reference for cultivated species of the human gut microbiota.</title>
        <authorList>
            <person name="Zou Y."/>
            <person name="Xue W."/>
            <person name="Luo G."/>
        </authorList>
    </citation>
    <scope>NUCLEOTIDE SEQUENCE [LARGE SCALE GENOMIC DNA]</scope>
    <source>
        <strain evidence="6 8">AM23-22</strain>
        <strain evidence="5 7">AM44-11BH</strain>
    </source>
</reference>
<dbReference type="Proteomes" id="UP000284779">
    <property type="component" value="Unassembled WGS sequence"/>
</dbReference>
<feature type="compositionally biased region" description="Low complexity" evidence="2">
    <location>
        <begin position="394"/>
        <end position="406"/>
    </location>
</feature>
<dbReference type="Pfam" id="PF00432">
    <property type="entry name" value="Prenyltrans"/>
    <property type="match status" value="1"/>
</dbReference>
<gene>
    <name evidence="6" type="ORF">DW652_06100</name>
    <name evidence="5" type="ORF">DW944_07580</name>
</gene>
<sequence length="511" mass="56568">MEKLMDGRSNVGIKKAEKVLCMVLAMLMAMVITINVSAGESISKAKIDEYLYTIAYSQQEQVKEPIYGSIDGEWNIIGLARYGAVTKDYISKYKENLLKEVKAKDGVLSTRKYTEYSRVVIALTSIDENPTNFGGYNLLKPLAEFDNVNKQGINGSIYALIAIHSSNYKIPKPDKNYTGEVTTVKKLIEYIIKNQNSDGGWSMADKSECDITAMAVQALSFYYTGSDKSVKKSVDKALKFLSRQQNNDGGYSAEGISNCESTAQVLMAISALNINIEDSRFVKNGNTVLNGLLDYYSNGKFSHTKNGGYNHMATEQGFCALTAYYRSLTIMNGFYDMADGISYQKVSKKVLEKKKTAASKTKTTKTVKKTTKKSTKKNTSKSTVSDKDKEETTSVKNNKKSSSSNKESNKNTKTKSTKNSKSKTNKKVKKSNKKVKKSNKKEESETTVKNSKNNTSDDAKVGEKEAKINDVNGKKNQSNRTEIVIGVIAAVVMVIAIIVYIIGKRKAENEK</sequence>
<evidence type="ECO:0000256" key="3">
    <source>
        <dbReference type="SAM" id="Phobius"/>
    </source>
</evidence>
<feature type="transmembrane region" description="Helical" evidence="3">
    <location>
        <begin position="20"/>
        <end position="38"/>
    </location>
</feature>
<dbReference type="EMBL" id="QRHR01000005">
    <property type="protein sequence ID" value="RHF88806.1"/>
    <property type="molecule type" value="Genomic_DNA"/>
</dbReference>
<organism evidence="5 7">
    <name type="scientific">Eubacterium ventriosum</name>
    <dbReference type="NCBI Taxonomy" id="39496"/>
    <lineage>
        <taxon>Bacteria</taxon>
        <taxon>Bacillati</taxon>
        <taxon>Bacillota</taxon>
        <taxon>Clostridia</taxon>
        <taxon>Eubacteriales</taxon>
        <taxon>Eubacteriaceae</taxon>
        <taxon>Eubacterium</taxon>
    </lineage>
</organism>
<keyword evidence="1" id="KW-0677">Repeat</keyword>
<dbReference type="CDD" id="cd00688">
    <property type="entry name" value="ISOPREN_C2_like"/>
    <property type="match status" value="1"/>
</dbReference>
<dbReference type="EMBL" id="QSFD01000006">
    <property type="protein sequence ID" value="RHA18376.1"/>
    <property type="molecule type" value="Genomic_DNA"/>
</dbReference>
<dbReference type="Gene3D" id="1.50.10.20">
    <property type="match status" value="1"/>
</dbReference>
<evidence type="ECO:0000313" key="6">
    <source>
        <dbReference type="EMBL" id="RHF88806.1"/>
    </source>
</evidence>
<feature type="domain" description="Prenyltransferase alpha-alpha toroid" evidence="4">
    <location>
        <begin position="181"/>
        <end position="283"/>
    </location>
</feature>
<dbReference type="InterPro" id="IPR008930">
    <property type="entry name" value="Terpenoid_cyclase/PrenylTrfase"/>
</dbReference>
<feature type="region of interest" description="Disordered" evidence="2">
    <location>
        <begin position="352"/>
        <end position="463"/>
    </location>
</feature>
<dbReference type="GO" id="GO:0003824">
    <property type="term" value="F:catalytic activity"/>
    <property type="evidence" value="ECO:0007669"/>
    <property type="project" value="InterPro"/>
</dbReference>
<evidence type="ECO:0000313" key="5">
    <source>
        <dbReference type="EMBL" id="RHA18376.1"/>
    </source>
</evidence>
<evidence type="ECO:0000313" key="7">
    <source>
        <dbReference type="Proteomes" id="UP000284779"/>
    </source>
</evidence>
<comment type="caution">
    <text evidence="5">The sequence shown here is derived from an EMBL/GenBank/DDBJ whole genome shotgun (WGS) entry which is preliminary data.</text>
</comment>
<evidence type="ECO:0000313" key="8">
    <source>
        <dbReference type="Proteomes" id="UP000286186"/>
    </source>
</evidence>
<feature type="compositionally biased region" description="Basic residues" evidence="2">
    <location>
        <begin position="362"/>
        <end position="379"/>
    </location>
</feature>
<keyword evidence="7" id="KW-1185">Reference proteome</keyword>
<feature type="compositionally biased region" description="Basic residues" evidence="2">
    <location>
        <begin position="412"/>
        <end position="439"/>
    </location>
</feature>
<evidence type="ECO:0000259" key="4">
    <source>
        <dbReference type="Pfam" id="PF00432"/>
    </source>
</evidence>
<dbReference type="SUPFAM" id="SSF48239">
    <property type="entry name" value="Terpenoid cyclases/Protein prenyltransferases"/>
    <property type="match status" value="1"/>
</dbReference>
<evidence type="ECO:0000256" key="1">
    <source>
        <dbReference type="ARBA" id="ARBA00022737"/>
    </source>
</evidence>
<dbReference type="RefSeq" id="WP_117970704.1">
    <property type="nucleotide sequence ID" value="NZ_QSFD01000006.1"/>
</dbReference>
<keyword evidence="3" id="KW-0812">Transmembrane</keyword>
<feature type="compositionally biased region" description="Basic and acidic residues" evidence="2">
    <location>
        <begin position="384"/>
        <end position="393"/>
    </location>
</feature>
<feature type="transmembrane region" description="Helical" evidence="3">
    <location>
        <begin position="483"/>
        <end position="503"/>
    </location>
</feature>
<keyword evidence="3" id="KW-1133">Transmembrane helix</keyword>
<proteinExistence type="predicted"/>
<accession>A0A413R857</accession>
<dbReference type="AlphaFoldDB" id="A0A413R857"/>
<evidence type="ECO:0000256" key="2">
    <source>
        <dbReference type="SAM" id="MobiDB-lite"/>
    </source>
</evidence>
<dbReference type="InterPro" id="IPR001330">
    <property type="entry name" value="Prenyltrans"/>
</dbReference>
<dbReference type="Proteomes" id="UP000286186">
    <property type="component" value="Unassembled WGS sequence"/>
</dbReference>
<name>A0A413R857_9FIRM</name>
<keyword evidence="3" id="KW-0472">Membrane</keyword>
<protein>
    <recommendedName>
        <fullName evidence="4">Prenyltransferase alpha-alpha toroid domain-containing protein</fullName>
    </recommendedName>
</protein>